<keyword evidence="2" id="KW-1185">Reference proteome</keyword>
<name>T0JEY9_9BACT</name>
<dbReference type="STRING" id="1172190.M947_08960"/>
<evidence type="ECO:0000313" key="1">
    <source>
        <dbReference type="EMBL" id="EQB35402.1"/>
    </source>
</evidence>
<gene>
    <name evidence="1" type="ORF">M947_08960</name>
</gene>
<organism evidence="1 2">
    <name type="scientific">Sulfurimonas hongkongensis</name>
    <dbReference type="NCBI Taxonomy" id="1172190"/>
    <lineage>
        <taxon>Bacteria</taxon>
        <taxon>Pseudomonadati</taxon>
        <taxon>Campylobacterota</taxon>
        <taxon>Epsilonproteobacteria</taxon>
        <taxon>Campylobacterales</taxon>
        <taxon>Sulfurimonadaceae</taxon>
        <taxon>Sulfurimonas</taxon>
    </lineage>
</organism>
<dbReference type="EMBL" id="AUPZ01000013">
    <property type="protein sequence ID" value="EQB35402.1"/>
    <property type="molecule type" value="Genomic_DNA"/>
</dbReference>
<accession>T0JEY9</accession>
<reference evidence="1 2" key="1">
    <citation type="submission" date="2013-07" db="EMBL/GenBank/DDBJ databases">
        <title>Sulfurimonas hongkongensis AST-10 Genome Sequencing.</title>
        <authorList>
            <person name="Cai L."/>
            <person name="Zhang T."/>
        </authorList>
    </citation>
    <scope>NUCLEOTIDE SEQUENCE [LARGE SCALE GENOMIC DNA]</scope>
    <source>
        <strain evidence="1 2">AST-10</strain>
    </source>
</reference>
<protein>
    <submittedName>
        <fullName evidence="1">Uncharacterized protein</fullName>
    </submittedName>
</protein>
<dbReference type="PATRIC" id="fig|1172190.3.peg.1725"/>
<comment type="caution">
    <text evidence="1">The sequence shown here is derived from an EMBL/GenBank/DDBJ whole genome shotgun (WGS) entry which is preliminary data.</text>
</comment>
<sequence length="44" mass="5209">MKHTYLSQEVIQEALNLHHITQQEADKLRVKLDSESSIYNMTHK</sequence>
<dbReference type="AlphaFoldDB" id="T0JEY9"/>
<evidence type="ECO:0000313" key="2">
    <source>
        <dbReference type="Proteomes" id="UP000015520"/>
    </source>
</evidence>
<dbReference type="RefSeq" id="WP_021288040.1">
    <property type="nucleotide sequence ID" value="NZ_AUPZ01000013.1"/>
</dbReference>
<dbReference type="Proteomes" id="UP000015520">
    <property type="component" value="Unassembled WGS sequence"/>
</dbReference>
<proteinExistence type="predicted"/>